<name>A0A0L0MCB1_9BURK</name>
<feature type="compositionally biased region" description="Polar residues" evidence="1">
    <location>
        <begin position="1"/>
        <end position="12"/>
    </location>
</feature>
<comment type="caution">
    <text evidence="2">The sequence shown here is derived from an EMBL/GenBank/DDBJ whole genome shotgun (WGS) entry which is preliminary data.</text>
</comment>
<sequence>MQISGSSSSTPYIASADAPDKRAVADDTSAASTTTTAADEPSSVKSFAYGALGLERPDTPETDTNQFYTAGKWLGAAVTVGGIISLFV</sequence>
<evidence type="ECO:0000313" key="3">
    <source>
        <dbReference type="Proteomes" id="UP000036959"/>
    </source>
</evidence>
<proteinExistence type="predicted"/>
<organism evidence="2 3">
    <name type="scientific">Candidatus Burkholderia verschuerenii</name>
    <dbReference type="NCBI Taxonomy" id="242163"/>
    <lineage>
        <taxon>Bacteria</taxon>
        <taxon>Pseudomonadati</taxon>
        <taxon>Pseudomonadota</taxon>
        <taxon>Betaproteobacteria</taxon>
        <taxon>Burkholderiales</taxon>
        <taxon>Burkholderiaceae</taxon>
        <taxon>Burkholderia</taxon>
    </lineage>
</organism>
<evidence type="ECO:0000256" key="1">
    <source>
        <dbReference type="SAM" id="MobiDB-lite"/>
    </source>
</evidence>
<dbReference type="RefSeq" id="WP_050453810.1">
    <property type="nucleotide sequence ID" value="NZ_LFJJ01000067.1"/>
</dbReference>
<dbReference type="OrthoDB" id="6388959at2"/>
<dbReference type="Proteomes" id="UP000036959">
    <property type="component" value="Unassembled WGS sequence"/>
</dbReference>
<reference evidence="3" key="1">
    <citation type="submission" date="2015-06" db="EMBL/GenBank/DDBJ databases">
        <title>Comparative genomics of Burkholderia leaf nodule symbionts.</title>
        <authorList>
            <person name="Carlier A."/>
            <person name="Eberl L."/>
            <person name="Pinto-Carbo M."/>
        </authorList>
    </citation>
    <scope>NUCLEOTIDE SEQUENCE [LARGE SCALE GENOMIC DNA]</scope>
    <source>
        <strain evidence="3">UZHbot4</strain>
    </source>
</reference>
<evidence type="ECO:0000313" key="2">
    <source>
        <dbReference type="EMBL" id="KND60352.1"/>
    </source>
</evidence>
<gene>
    <name evidence="2" type="ORF">BVER_02493c</name>
</gene>
<dbReference type="PATRIC" id="fig|242163.4.peg.6268"/>
<keyword evidence="3" id="KW-1185">Reference proteome</keyword>
<dbReference type="EMBL" id="LFJJ01000067">
    <property type="protein sequence ID" value="KND60352.1"/>
    <property type="molecule type" value="Genomic_DNA"/>
</dbReference>
<accession>A0A0L0MCB1</accession>
<feature type="region of interest" description="Disordered" evidence="1">
    <location>
        <begin position="1"/>
        <end position="38"/>
    </location>
</feature>
<protein>
    <submittedName>
        <fullName evidence="2">Uncharacterized protein</fullName>
    </submittedName>
</protein>
<feature type="compositionally biased region" description="Low complexity" evidence="1">
    <location>
        <begin position="26"/>
        <end position="38"/>
    </location>
</feature>
<dbReference type="AlphaFoldDB" id="A0A0L0MCB1"/>